<evidence type="ECO:0000256" key="2">
    <source>
        <dbReference type="SAM" id="SignalP"/>
    </source>
</evidence>
<proteinExistence type="predicted"/>
<accession>A0A1G8M5T9</accession>
<sequence>MNQTPRTLNRILLALFGLLLMAAGALAMALSTPAVATWWQSTAARAGGTIGGVLESTTLPGQRDSWLWIVAALLLVLLIILMVAWVANQGKGRSGTLAYDDSDTPVPGSVTINAAVAEQALKAALSERVDLVNSAVSTYEFRNRPALKVRVSPRQGVAPDVVADEVSALVTALDAALGVQTPVLISISGGARTRFTRAERVR</sequence>
<feature type="signal peptide" evidence="2">
    <location>
        <begin position="1"/>
        <end position="27"/>
    </location>
</feature>
<protein>
    <recommendedName>
        <fullName evidence="5">Alkaline shock response membrane anchor protein AmaP</fullName>
    </recommendedName>
</protein>
<dbReference type="STRING" id="335973.SAMN04488693_11652"/>
<evidence type="ECO:0000256" key="1">
    <source>
        <dbReference type="SAM" id="Phobius"/>
    </source>
</evidence>
<gene>
    <name evidence="3" type="ORF">SAMN04488693_11652</name>
</gene>
<organism evidence="3 4">
    <name type="scientific">Arthrobacter subterraneus</name>
    <dbReference type="NCBI Taxonomy" id="335973"/>
    <lineage>
        <taxon>Bacteria</taxon>
        <taxon>Bacillati</taxon>
        <taxon>Actinomycetota</taxon>
        <taxon>Actinomycetes</taxon>
        <taxon>Micrococcales</taxon>
        <taxon>Micrococcaceae</taxon>
        <taxon>Arthrobacter</taxon>
    </lineage>
</organism>
<keyword evidence="1" id="KW-1133">Transmembrane helix</keyword>
<dbReference type="OrthoDB" id="5123397at2"/>
<reference evidence="3 4" key="1">
    <citation type="submission" date="2016-10" db="EMBL/GenBank/DDBJ databases">
        <authorList>
            <person name="de Groot N.N."/>
        </authorList>
    </citation>
    <scope>NUCLEOTIDE SEQUENCE [LARGE SCALE GENOMIC DNA]</scope>
    <source>
        <strain evidence="3 4">NP_1H</strain>
    </source>
</reference>
<name>A0A1G8M5T9_9MICC</name>
<evidence type="ECO:0000313" key="4">
    <source>
        <dbReference type="Proteomes" id="UP000199258"/>
    </source>
</evidence>
<dbReference type="AlphaFoldDB" id="A0A1G8M5T9"/>
<evidence type="ECO:0008006" key="5">
    <source>
        <dbReference type="Google" id="ProtNLM"/>
    </source>
</evidence>
<keyword evidence="4" id="KW-1185">Reference proteome</keyword>
<keyword evidence="2" id="KW-0732">Signal</keyword>
<dbReference type="EMBL" id="FNDT01000016">
    <property type="protein sequence ID" value="SDI63319.1"/>
    <property type="molecule type" value="Genomic_DNA"/>
</dbReference>
<dbReference type="RefSeq" id="WP_090587648.1">
    <property type="nucleotide sequence ID" value="NZ_FNDT01000016.1"/>
</dbReference>
<evidence type="ECO:0000313" key="3">
    <source>
        <dbReference type="EMBL" id="SDI63319.1"/>
    </source>
</evidence>
<dbReference type="Proteomes" id="UP000199258">
    <property type="component" value="Unassembled WGS sequence"/>
</dbReference>
<keyword evidence="1" id="KW-0812">Transmembrane</keyword>
<keyword evidence="1" id="KW-0472">Membrane</keyword>
<feature type="transmembrane region" description="Helical" evidence="1">
    <location>
        <begin position="66"/>
        <end position="87"/>
    </location>
</feature>
<feature type="chain" id="PRO_5011432613" description="Alkaline shock response membrane anchor protein AmaP" evidence="2">
    <location>
        <begin position="28"/>
        <end position="202"/>
    </location>
</feature>